<evidence type="ECO:0000256" key="6">
    <source>
        <dbReference type="ARBA" id="ARBA00047939"/>
    </source>
</evidence>
<evidence type="ECO:0000313" key="9">
    <source>
        <dbReference type="EMBL" id="NSJ44637.1"/>
    </source>
</evidence>
<dbReference type="RefSeq" id="WP_002567458.1">
    <property type="nucleotide sequence ID" value="NZ_AP031445.1"/>
</dbReference>
<comment type="catalytic activity">
    <reaction evidence="6">
        <text>L-threonyl-[protein] + ATP = 3-O-(5'-adenylyl)-L-threonyl-[protein] + diphosphate</text>
        <dbReference type="Rhea" id="RHEA:54292"/>
        <dbReference type="Rhea" id="RHEA-COMP:11060"/>
        <dbReference type="Rhea" id="RHEA-COMP:13847"/>
        <dbReference type="ChEBI" id="CHEBI:30013"/>
        <dbReference type="ChEBI" id="CHEBI:30616"/>
        <dbReference type="ChEBI" id="CHEBI:33019"/>
        <dbReference type="ChEBI" id="CHEBI:138113"/>
        <dbReference type="EC" id="2.7.7.108"/>
    </reaction>
</comment>
<dbReference type="GO" id="GO:0070733">
    <property type="term" value="F:AMPylase activity"/>
    <property type="evidence" value="ECO:0007669"/>
    <property type="project" value="UniProtKB-EC"/>
</dbReference>
<protein>
    <recommendedName>
        <fullName evidence="5">protein adenylyltransferase</fullName>
        <ecNumber evidence="5">2.7.7.108</ecNumber>
    </recommendedName>
</protein>
<proteinExistence type="predicted"/>
<accession>A0ABD6LJ57</accession>
<dbReference type="Pfam" id="PF02661">
    <property type="entry name" value="Fic"/>
    <property type="match status" value="1"/>
</dbReference>
<dbReference type="PROSITE" id="PS51459">
    <property type="entry name" value="FIDO"/>
    <property type="match status" value="1"/>
</dbReference>
<comment type="catalytic activity">
    <reaction evidence="7">
        <text>L-tyrosyl-[protein] + ATP = O-(5'-adenylyl)-L-tyrosyl-[protein] + diphosphate</text>
        <dbReference type="Rhea" id="RHEA:54288"/>
        <dbReference type="Rhea" id="RHEA-COMP:10136"/>
        <dbReference type="Rhea" id="RHEA-COMP:13846"/>
        <dbReference type="ChEBI" id="CHEBI:30616"/>
        <dbReference type="ChEBI" id="CHEBI:33019"/>
        <dbReference type="ChEBI" id="CHEBI:46858"/>
        <dbReference type="ChEBI" id="CHEBI:83624"/>
        <dbReference type="EC" id="2.7.7.108"/>
    </reaction>
</comment>
<feature type="domain" description="Fido" evidence="8">
    <location>
        <begin position="49"/>
        <end position="197"/>
    </location>
</feature>
<reference evidence="9 10" key="1">
    <citation type="journal article" date="2020" name="Cell Host Microbe">
        <title>Functional and Genomic Variation between Human-Derived Isolates of Lachnospiraceae Reveals Inter- and Intra-Species Diversity.</title>
        <authorList>
            <person name="Sorbara M.T."/>
            <person name="Littmann E.R."/>
            <person name="Fontana E."/>
            <person name="Moody T.U."/>
            <person name="Kohout C.E."/>
            <person name="Gjonbalaj M."/>
            <person name="Eaton V."/>
            <person name="Seok R."/>
            <person name="Leiner I.M."/>
            <person name="Pamer E.G."/>
        </authorList>
    </citation>
    <scope>NUCLEOTIDE SEQUENCE [LARGE SCALE GENOMIC DNA]</scope>
    <source>
        <strain evidence="9 10">MSK.2.26</strain>
    </source>
</reference>
<evidence type="ECO:0000256" key="3">
    <source>
        <dbReference type="ARBA" id="ARBA00022741"/>
    </source>
</evidence>
<dbReference type="EMBL" id="JAAISW010000021">
    <property type="protein sequence ID" value="NSJ44637.1"/>
    <property type="molecule type" value="Genomic_DNA"/>
</dbReference>
<evidence type="ECO:0000259" key="8">
    <source>
        <dbReference type="PROSITE" id="PS51459"/>
    </source>
</evidence>
<organism evidence="9 10">
    <name type="scientific">Enterocloster clostridioformis</name>
    <dbReference type="NCBI Taxonomy" id="1531"/>
    <lineage>
        <taxon>Bacteria</taxon>
        <taxon>Bacillati</taxon>
        <taxon>Bacillota</taxon>
        <taxon>Clostridia</taxon>
        <taxon>Lachnospirales</taxon>
        <taxon>Lachnospiraceae</taxon>
        <taxon>Enterocloster</taxon>
    </lineage>
</organism>
<evidence type="ECO:0000256" key="1">
    <source>
        <dbReference type="ARBA" id="ARBA00022679"/>
    </source>
</evidence>
<comment type="caution">
    <text evidence="9">The sequence shown here is derived from an EMBL/GenBank/DDBJ whole genome shotgun (WGS) entry which is preliminary data.</text>
</comment>
<keyword evidence="2" id="KW-0548">Nucleotidyltransferase</keyword>
<dbReference type="PANTHER" id="PTHR39560">
    <property type="entry name" value="PROTEIN ADENYLYLTRANSFERASE FIC-RELATED"/>
    <property type="match status" value="1"/>
</dbReference>
<dbReference type="InterPro" id="IPR003812">
    <property type="entry name" value="Fido"/>
</dbReference>
<evidence type="ECO:0000313" key="10">
    <source>
        <dbReference type="Proteomes" id="UP000719916"/>
    </source>
</evidence>
<dbReference type="SUPFAM" id="SSF140931">
    <property type="entry name" value="Fic-like"/>
    <property type="match status" value="1"/>
</dbReference>
<dbReference type="Proteomes" id="UP000719916">
    <property type="component" value="Unassembled WGS sequence"/>
</dbReference>
<dbReference type="Gene3D" id="1.10.3290.10">
    <property type="entry name" value="Fido-like domain"/>
    <property type="match status" value="1"/>
</dbReference>
<evidence type="ECO:0000256" key="5">
    <source>
        <dbReference type="ARBA" id="ARBA00034531"/>
    </source>
</evidence>
<dbReference type="AlphaFoldDB" id="A0ABD6LJ57"/>
<dbReference type="EC" id="2.7.7.108" evidence="5"/>
<evidence type="ECO:0000256" key="7">
    <source>
        <dbReference type="ARBA" id="ARBA00048696"/>
    </source>
</evidence>
<keyword evidence="1" id="KW-0808">Transferase</keyword>
<dbReference type="InterPro" id="IPR036597">
    <property type="entry name" value="Fido-like_dom_sf"/>
</dbReference>
<sequence>MKDFYLYDDVPVLRNLLNIKDEKLLEEAESNITYVKLLDIDDKICGDAFDYQRIKDIHTYIFGDLYEWAGKERGINIVKGERVLGGDTVRYADTNSIEPEMEAALKELNQVKWEVLDISETAELFSKLIAKIWQIHPFREGNTRTIITFATQFSEKHGFRMNKALLKDNSEYVRDALVKASDGMYSEYEYLIRIIQDAILKG</sequence>
<keyword evidence="4" id="KW-0067">ATP-binding</keyword>
<evidence type="ECO:0000256" key="2">
    <source>
        <dbReference type="ARBA" id="ARBA00022695"/>
    </source>
</evidence>
<dbReference type="PANTHER" id="PTHR39560:SF1">
    <property type="entry name" value="PROTEIN ADENYLYLTRANSFERASE FIC-RELATED"/>
    <property type="match status" value="1"/>
</dbReference>
<evidence type="ECO:0000256" key="4">
    <source>
        <dbReference type="ARBA" id="ARBA00022840"/>
    </source>
</evidence>
<dbReference type="GO" id="GO:0005524">
    <property type="term" value="F:ATP binding"/>
    <property type="evidence" value="ECO:0007669"/>
    <property type="project" value="UniProtKB-KW"/>
</dbReference>
<keyword evidence="3" id="KW-0547">Nucleotide-binding</keyword>
<name>A0ABD6LJ57_9FIRM</name>
<gene>
    <name evidence="9" type="ORF">G5B26_13840</name>
</gene>